<dbReference type="Proteomes" id="UP001209885">
    <property type="component" value="Unassembled WGS sequence"/>
</dbReference>
<organism evidence="9 10">
    <name type="scientific">Mangrovivirga halotolerans</name>
    <dbReference type="NCBI Taxonomy" id="2993936"/>
    <lineage>
        <taxon>Bacteria</taxon>
        <taxon>Pseudomonadati</taxon>
        <taxon>Bacteroidota</taxon>
        <taxon>Cytophagia</taxon>
        <taxon>Cytophagales</taxon>
        <taxon>Mangrovivirgaceae</taxon>
        <taxon>Mangrovivirga</taxon>
    </lineage>
</organism>
<keyword evidence="5" id="KW-0443">Lipid metabolism</keyword>
<comment type="caution">
    <text evidence="9">The sequence shown here is derived from an EMBL/GenBank/DDBJ whole genome shotgun (WGS) entry which is preliminary data.</text>
</comment>
<reference evidence="9 10" key="1">
    <citation type="submission" date="2022-11" db="EMBL/GenBank/DDBJ databases">
        <title>The characterization of three novel Bacteroidetes species and genomic analysis of their roles in tidal elemental geochemical cycles.</title>
        <authorList>
            <person name="Ma K."/>
        </authorList>
    </citation>
    <scope>NUCLEOTIDE SEQUENCE [LARGE SCALE GENOMIC DNA]</scope>
    <source>
        <strain evidence="9 10">M17</strain>
    </source>
</reference>
<proteinExistence type="predicted"/>
<evidence type="ECO:0000256" key="3">
    <source>
        <dbReference type="ARBA" id="ARBA00022989"/>
    </source>
</evidence>
<evidence type="ECO:0000256" key="2">
    <source>
        <dbReference type="ARBA" id="ARBA00022692"/>
    </source>
</evidence>
<protein>
    <submittedName>
        <fullName evidence="9">Sterol desaturase family protein</fullName>
    </submittedName>
</protein>
<evidence type="ECO:0000256" key="1">
    <source>
        <dbReference type="ARBA" id="ARBA00004127"/>
    </source>
</evidence>
<accession>A0ABT3RWB6</accession>
<evidence type="ECO:0000256" key="7">
    <source>
        <dbReference type="SAM" id="Phobius"/>
    </source>
</evidence>
<evidence type="ECO:0000256" key="6">
    <source>
        <dbReference type="ARBA" id="ARBA00023136"/>
    </source>
</evidence>
<evidence type="ECO:0000259" key="8">
    <source>
        <dbReference type="Pfam" id="PF04116"/>
    </source>
</evidence>
<feature type="transmembrane region" description="Helical" evidence="7">
    <location>
        <begin position="63"/>
        <end position="84"/>
    </location>
</feature>
<keyword evidence="4" id="KW-0560">Oxidoreductase</keyword>
<feature type="transmembrane region" description="Helical" evidence="7">
    <location>
        <begin position="31"/>
        <end position="51"/>
    </location>
</feature>
<feature type="domain" description="Fatty acid hydroxylase" evidence="8">
    <location>
        <begin position="119"/>
        <end position="255"/>
    </location>
</feature>
<evidence type="ECO:0000256" key="4">
    <source>
        <dbReference type="ARBA" id="ARBA00023002"/>
    </source>
</evidence>
<gene>
    <name evidence="9" type="ORF">OO013_19455</name>
</gene>
<keyword evidence="3 7" id="KW-1133">Transmembrane helix</keyword>
<dbReference type="PANTHER" id="PTHR21624:SF1">
    <property type="entry name" value="ALKYLGLYCEROL MONOOXYGENASE"/>
    <property type="match status" value="1"/>
</dbReference>
<dbReference type="EMBL" id="JAPFQN010000013">
    <property type="protein sequence ID" value="MCX2746066.1"/>
    <property type="molecule type" value="Genomic_DNA"/>
</dbReference>
<dbReference type="InterPro" id="IPR006694">
    <property type="entry name" value="Fatty_acid_hydroxylase"/>
</dbReference>
<evidence type="ECO:0000313" key="10">
    <source>
        <dbReference type="Proteomes" id="UP001209885"/>
    </source>
</evidence>
<dbReference type="RefSeq" id="WP_266058746.1">
    <property type="nucleotide sequence ID" value="NZ_JAPFQN010000013.1"/>
</dbReference>
<keyword evidence="6 7" id="KW-0472">Membrane</keyword>
<name>A0ABT3RWB6_9BACT</name>
<keyword evidence="10" id="KW-1185">Reference proteome</keyword>
<dbReference type="PANTHER" id="PTHR21624">
    <property type="entry name" value="STEROL DESATURASE-RELATED PROTEIN"/>
    <property type="match status" value="1"/>
</dbReference>
<evidence type="ECO:0000256" key="5">
    <source>
        <dbReference type="ARBA" id="ARBA00023098"/>
    </source>
</evidence>
<dbReference type="InterPro" id="IPR051689">
    <property type="entry name" value="Sterol_desaturase/TMEM195"/>
</dbReference>
<evidence type="ECO:0000313" key="9">
    <source>
        <dbReference type="EMBL" id="MCX2746066.1"/>
    </source>
</evidence>
<feature type="transmembrane region" description="Helical" evidence="7">
    <location>
        <begin position="104"/>
        <end position="124"/>
    </location>
</feature>
<dbReference type="Pfam" id="PF04116">
    <property type="entry name" value="FA_hydroxylase"/>
    <property type="match status" value="1"/>
</dbReference>
<keyword evidence="2 7" id="KW-0812">Transmembrane</keyword>
<comment type="subcellular location">
    <subcellularLocation>
        <location evidence="1">Endomembrane system</location>
        <topology evidence="1">Multi-pass membrane protein</topology>
    </subcellularLocation>
</comment>
<sequence length="293" mass="35074">MEKYLEIVKNSYSGYANYLWGEITNPSWHNYFYWLVGISLFFFVLEAYKPWNKNQKLFRKDFWLDFFYMFFNFFLFSLIIYNAASDVVVNFFNDILASVGIKNVVAFEVMTWPMWAHLLLGFLVRDFVQWNVHRLLHTVPALWEFHKVHHSVEEMGFAAHLRYHWMETVVYRTIEYIPLALIGIGLRDFFIIHIFTLAVGHFNHSNIKVNLGPVRYILNNPQMHIWHHAMNLPKERRFGVNYGITLSLWDYLFKTDYIPYEGKGIKLGFNGIKSFPKSFTNQILYGFRKKSRN</sequence>